<dbReference type="Pfam" id="PF03305">
    <property type="entry name" value="Lipoprotein_X"/>
    <property type="match status" value="1"/>
</dbReference>
<dbReference type="Proteomes" id="UP001431935">
    <property type="component" value="Chromosome"/>
</dbReference>
<dbReference type="InterPro" id="IPR004984">
    <property type="entry name" value="Mycoplasma_lipoprotein_cen_dom"/>
</dbReference>
<reference evidence="4" key="1">
    <citation type="submission" date="2024-01" db="EMBL/GenBank/DDBJ databases">
        <title>Complete genome sequence of Mycoplasma gateae strain 3700.</title>
        <authorList>
            <person name="Spergser J."/>
        </authorList>
    </citation>
    <scope>NUCLEOTIDE SEQUENCE [LARGE SCALE GENOMIC DNA]</scope>
    <source>
        <strain evidence="4">3700</strain>
    </source>
</reference>
<dbReference type="Pfam" id="PF03202">
    <property type="entry name" value="Lipoprotein_10"/>
    <property type="match status" value="1"/>
</dbReference>
<proteinExistence type="inferred from homology"/>
<name>A0ABZ2AGE8_9BACT</name>
<dbReference type="NCBIfam" id="NF045826">
    <property type="entry name" value="lipo_P68"/>
    <property type="match status" value="1"/>
</dbReference>
<accession>A0ABZ2AGE8</accession>
<feature type="domain" description="Mycoplasma lipoprotein central" evidence="3">
    <location>
        <begin position="225"/>
        <end position="397"/>
    </location>
</feature>
<keyword evidence="4" id="KW-0449">Lipoprotein</keyword>
<gene>
    <name evidence="4" type="ORF">V2E26_01820</name>
</gene>
<dbReference type="EMBL" id="CP143578">
    <property type="protein sequence ID" value="WVN21135.1"/>
    <property type="molecule type" value="Genomic_DNA"/>
</dbReference>
<evidence type="ECO:0000259" key="3">
    <source>
        <dbReference type="Pfam" id="PF03305"/>
    </source>
</evidence>
<dbReference type="PROSITE" id="PS51257">
    <property type="entry name" value="PROKAR_LIPOPROTEIN"/>
    <property type="match status" value="1"/>
</dbReference>
<dbReference type="RefSeq" id="WP_330463166.1">
    <property type="nucleotide sequence ID" value="NZ_CP143578.1"/>
</dbReference>
<protein>
    <submittedName>
        <fullName evidence="4">P80 family lipoprotein</fullName>
    </submittedName>
</protein>
<evidence type="ECO:0000259" key="2">
    <source>
        <dbReference type="Pfam" id="PF03202"/>
    </source>
</evidence>
<feature type="domain" description="Mycoplasma lipoprotein C-terminal" evidence="2">
    <location>
        <begin position="558"/>
        <end position="680"/>
    </location>
</feature>
<comment type="similarity">
    <text evidence="1">Belongs to the MG185/MG260 family.</text>
</comment>
<sequence>MKKFEKFLISVGGLSAFSLPLILASCKQEAKFDQVDDGILKLATGFSETNDQGVAMKAIIAEYNNWLNSGTDEEKLQRVNQGYLPVAIDFLPNGYSTGPLTTKLSAKEQKTFWNIIVNYPTAASILAQYSMNLSLDNETYESLGIAPAFKNVNEEIGGNIQKNEKWVVPFSRSSEMQAVNKVVLGKMLKELKEIEGVQYTEGTNTTLLKKYIDYYESVKESDGKAVDEDWKNAKATDEDSRNKAIKEMNLVLSDDIFTSYAELIKFAIAAKRLYPADLNKAIIGIDSLASAINVMNVSKTKGDKSQQYITPSSAHEITGGYDYESFLEENTAQNTLFKELLQTIFDGIKVGAVWIGGGGSYGSNLLTRHKMAISIGSTAGFTHTFVRDGNQEIKYIGEKPNTVSNEATLSASNEEEKAKGIKLKIKSGKYTNNIFAFNLPEGTTVGRFDKQFSSEEAETTVTTKSTEHPNYELYQLDFDGTNIIFSNNKKYAVQESDRSKVIALGTIFKNDGKKYILIDPSLVQKETITADKLLNKQDADWISAPLTKGKEDKKSVFIQGPSLVLVHANERENNATKLFVKWLFNQNISNISIGRDKKKQNFQNIHAIDAFNQYGNYISPTTTYFQDGNTAHSKLNEANKIAFDNFKLIGKDDKYQAAEDISSVLSDKLRDAIGTAGRNLVGSVAANQVVTFEQFLAKIHELFK</sequence>
<dbReference type="InterPro" id="IPR004890">
    <property type="entry name" value="Lipoprotein_10_C"/>
</dbReference>
<evidence type="ECO:0000256" key="1">
    <source>
        <dbReference type="ARBA" id="ARBA00009031"/>
    </source>
</evidence>
<evidence type="ECO:0000313" key="4">
    <source>
        <dbReference type="EMBL" id="WVN21135.1"/>
    </source>
</evidence>
<keyword evidence="5" id="KW-1185">Reference proteome</keyword>
<evidence type="ECO:0000313" key="5">
    <source>
        <dbReference type="Proteomes" id="UP001431935"/>
    </source>
</evidence>
<dbReference type="InterPro" id="IPR054825">
    <property type="entry name" value="P68-like"/>
</dbReference>
<organism evidence="4 5">
    <name type="scientific">Metamycoplasma gateae</name>
    <dbReference type="NCBI Taxonomy" id="35769"/>
    <lineage>
        <taxon>Bacteria</taxon>
        <taxon>Bacillati</taxon>
        <taxon>Mycoplasmatota</taxon>
        <taxon>Mycoplasmoidales</taxon>
        <taxon>Metamycoplasmataceae</taxon>
        <taxon>Metamycoplasma</taxon>
    </lineage>
</organism>